<keyword evidence="3" id="KW-1185">Reference proteome</keyword>
<dbReference type="EMBL" id="AQHW01000015">
    <property type="protein sequence ID" value="KKB55727.1"/>
    <property type="molecule type" value="Genomic_DNA"/>
</dbReference>
<dbReference type="Gene3D" id="1.10.150.20">
    <property type="entry name" value="5' to 3' exonuclease, C-terminal subdomain"/>
    <property type="match status" value="1"/>
</dbReference>
<dbReference type="SUPFAM" id="SSF47789">
    <property type="entry name" value="C-terminal domain of RNA polymerase alpha subunit"/>
    <property type="match status" value="1"/>
</dbReference>
<accession>A0A0F5JE40</accession>
<evidence type="ECO:0008006" key="4">
    <source>
        <dbReference type="Google" id="ProtNLM"/>
    </source>
</evidence>
<sequence>MINLLTKIRDYVKLLLPNDQKPTLLGNVLPDPKAEIWEEACIVSPPVNLPEEEERPTQEDKDKECDFIIEAFKSLSPEYILIVSEMRNLLNSDLKKIVFHALATKLSVEEVATHLGFTPQEVKDIFQAAIMDISIQSGFVREYLNNRIQKDREINELNSKLQLLRNQLVMEEIRHPAKKKTASKIPYDRQKKLLSKPLTQCLDLETRTLTIFKSVDIYTLEDLLKYISTKGIATLTLQKNFGSISLDRLEKELIRKGIFDSNGHCELYQDMIKR</sequence>
<proteinExistence type="predicted"/>
<protein>
    <recommendedName>
        <fullName evidence="4">RNA polymerase alpha subunit C-terminal domain-containing protein</fullName>
    </recommendedName>
</protein>
<name>A0A0F5JE40_9BACT</name>
<organism evidence="2 3">
    <name type="scientific">Parabacteroides gordonii MS-1 = DSM 23371</name>
    <dbReference type="NCBI Taxonomy" id="1203610"/>
    <lineage>
        <taxon>Bacteria</taxon>
        <taxon>Pseudomonadati</taxon>
        <taxon>Bacteroidota</taxon>
        <taxon>Bacteroidia</taxon>
        <taxon>Bacteroidales</taxon>
        <taxon>Tannerellaceae</taxon>
        <taxon>Parabacteroides</taxon>
    </lineage>
</organism>
<dbReference type="HOGENOM" id="CLU_1015068_0_0_10"/>
<evidence type="ECO:0000256" key="1">
    <source>
        <dbReference type="SAM" id="Coils"/>
    </source>
</evidence>
<comment type="caution">
    <text evidence="2">The sequence shown here is derived from an EMBL/GenBank/DDBJ whole genome shotgun (WGS) entry which is preliminary data.</text>
</comment>
<dbReference type="PATRIC" id="fig|1203610.3.peg.3266"/>
<feature type="coiled-coil region" evidence="1">
    <location>
        <begin position="140"/>
        <end position="174"/>
    </location>
</feature>
<evidence type="ECO:0000313" key="2">
    <source>
        <dbReference type="EMBL" id="KKB55727.1"/>
    </source>
</evidence>
<dbReference type="AlphaFoldDB" id="A0A0F5JE40"/>
<evidence type="ECO:0000313" key="3">
    <source>
        <dbReference type="Proteomes" id="UP000033035"/>
    </source>
</evidence>
<dbReference type="RefSeq" id="WP_028726183.1">
    <property type="nucleotide sequence ID" value="NZ_AUAE01000008.1"/>
</dbReference>
<reference evidence="2 3" key="1">
    <citation type="submission" date="2013-04" db="EMBL/GenBank/DDBJ databases">
        <title>The Genome Sequence of Parabacteroides gordonii DSM 23371.</title>
        <authorList>
            <consortium name="The Broad Institute Genomics Platform"/>
            <person name="Earl A."/>
            <person name="Ward D."/>
            <person name="Feldgarden M."/>
            <person name="Gevers D."/>
            <person name="Martens E."/>
            <person name="Sakamoto M."/>
            <person name="Benno Y."/>
            <person name="Suzuki N."/>
            <person name="Matsunaga N."/>
            <person name="Koshihara K."/>
            <person name="Seki M."/>
            <person name="Komiya H."/>
            <person name="Walker B."/>
            <person name="Young S."/>
            <person name="Zeng Q."/>
            <person name="Gargeya S."/>
            <person name="Fitzgerald M."/>
            <person name="Haas B."/>
            <person name="Abouelleil A."/>
            <person name="Allen A.W."/>
            <person name="Alvarado L."/>
            <person name="Arachchi H.M."/>
            <person name="Berlin A.M."/>
            <person name="Chapman S.B."/>
            <person name="Gainer-Dewar J."/>
            <person name="Goldberg J."/>
            <person name="Griggs A."/>
            <person name="Gujja S."/>
            <person name="Hansen M."/>
            <person name="Howarth C."/>
            <person name="Imamovic A."/>
            <person name="Ireland A."/>
            <person name="Larimer J."/>
            <person name="McCowan C."/>
            <person name="Murphy C."/>
            <person name="Pearson M."/>
            <person name="Poon T.W."/>
            <person name="Priest M."/>
            <person name="Roberts A."/>
            <person name="Saif S."/>
            <person name="Shea T."/>
            <person name="Sisk P."/>
            <person name="Sykes S."/>
            <person name="Wortman J."/>
            <person name="Nusbaum C."/>
            <person name="Birren B."/>
        </authorList>
    </citation>
    <scope>NUCLEOTIDE SEQUENCE [LARGE SCALE GENOMIC DNA]</scope>
    <source>
        <strain evidence="2 3">MS-1</strain>
    </source>
</reference>
<gene>
    <name evidence="2" type="ORF">HMPREF1536_03201</name>
</gene>
<keyword evidence="1" id="KW-0175">Coiled coil</keyword>
<dbReference type="Proteomes" id="UP000033035">
    <property type="component" value="Unassembled WGS sequence"/>
</dbReference>